<feature type="compositionally biased region" description="Basic and acidic residues" evidence="5">
    <location>
        <begin position="322"/>
        <end position="335"/>
    </location>
</feature>
<organism evidence="9 10">
    <name type="scientific">[Candida] anglica</name>
    <dbReference type="NCBI Taxonomy" id="148631"/>
    <lineage>
        <taxon>Eukaryota</taxon>
        <taxon>Fungi</taxon>
        <taxon>Dikarya</taxon>
        <taxon>Ascomycota</taxon>
        <taxon>Saccharomycotina</taxon>
        <taxon>Pichiomycetes</taxon>
        <taxon>Debaryomycetaceae</taxon>
        <taxon>Kurtzmaniella</taxon>
    </lineage>
</organism>
<evidence type="ECO:0000313" key="10">
    <source>
        <dbReference type="Proteomes" id="UP001497600"/>
    </source>
</evidence>
<evidence type="ECO:0000256" key="6">
    <source>
        <dbReference type="SAM" id="Phobius"/>
    </source>
</evidence>
<feature type="domain" description="G protein-coupled receptor GPR1/2/3 C-terminal" evidence="8">
    <location>
        <begin position="377"/>
        <end position="449"/>
    </location>
</feature>
<dbReference type="EMBL" id="OZ004259">
    <property type="protein sequence ID" value="CAK7917183.1"/>
    <property type="molecule type" value="Genomic_DNA"/>
</dbReference>
<feature type="transmembrane region" description="Helical" evidence="6">
    <location>
        <begin position="76"/>
        <end position="96"/>
    </location>
</feature>
<feature type="transmembrane region" description="Helical" evidence="6">
    <location>
        <begin position="390"/>
        <end position="409"/>
    </location>
</feature>
<feature type="compositionally biased region" description="Polar residues" evidence="5">
    <location>
        <begin position="552"/>
        <end position="563"/>
    </location>
</feature>
<dbReference type="Gene3D" id="1.20.1070.10">
    <property type="entry name" value="Rhodopsin 7-helix transmembrane proteins"/>
    <property type="match status" value="1"/>
</dbReference>
<dbReference type="Proteomes" id="UP001497600">
    <property type="component" value="Chromosome G"/>
</dbReference>
<dbReference type="PANTHER" id="PTHR23112:SF37">
    <property type="entry name" value="G PROTEIN-COUPLED RECEPTOR GPR1"/>
    <property type="match status" value="1"/>
</dbReference>
<dbReference type="SUPFAM" id="SSF81321">
    <property type="entry name" value="Family A G protein-coupled receptor-like"/>
    <property type="match status" value="1"/>
</dbReference>
<feature type="transmembrane region" description="Helical" evidence="6">
    <location>
        <begin position="42"/>
        <end position="64"/>
    </location>
</feature>
<feature type="region of interest" description="Disordered" evidence="5">
    <location>
        <begin position="615"/>
        <end position="694"/>
    </location>
</feature>
<proteinExistence type="predicted"/>
<sequence>MDLLAAYESWTAGLPAAMFDRRDGAINQALKFTNRQVYVQRVLAISASTTSIVFCLAALYSFGAIDPRRIVFRHHLIFFLIVYDFIKAVILLLYPVRVLTTDSAYYNNEFCQVVGFFTATSVEGADLAILAFAVHTFLLIFKTSFTVRLTSGRTEGGLYLYRKYVYVASVLIPLVLASLAYVKGNGYNSYVCWCSLPQRPVWYRLVLSWLPRYIIIVTILVVYVMIYFHVIREFKTLGGVFKTMKRGQIDDKPTFFSALRYSMRSLFNYLMVELVFPDKTTQSEGNTRSPRSPSPNENSIGINKNELVKQLSRQSVSIQRQFSEKVSNENNRGDQELDDDDDAVHDHGSPTGLGSSSSSSDNCIKPDLYEENLANFRKRQKIIEKQMKSIFIYPLAYIFLWLFPFILYVTQINYEQTHAPIYWLNCMGAFMQPLNGFVDSLVFFYREIPTEYTIMKNFEKQHGHTMANLVHVSQDSDSIATSAILNKQSVSISLAQDLSEYSKWRQWLHWLRFPLYELPSENNVAKIHDKYMNHAIRSQSSGHRSGSGVAGGTNSIVAGSNHSNTKHRVQDGGGPSSGGLQPFGHDFSNVLSGNVPEKEYRTNLDQFSMNFSHRVSVTSSGSKRTSRSGKTRQQSIIDPNVIVEGEVYSRQPSTSTSVALNTPKKTNPTSGRSSATLTDDDDMDFMEFLQKGPG</sequence>
<keyword evidence="3 6" id="KW-1133">Transmembrane helix</keyword>
<evidence type="ECO:0000256" key="2">
    <source>
        <dbReference type="ARBA" id="ARBA00022692"/>
    </source>
</evidence>
<feature type="region of interest" description="Disordered" evidence="5">
    <location>
        <begin position="280"/>
        <end position="300"/>
    </location>
</feature>
<feature type="compositionally biased region" description="Low complexity" evidence="5">
    <location>
        <begin position="538"/>
        <end position="547"/>
    </location>
</feature>
<feature type="region of interest" description="Disordered" evidence="5">
    <location>
        <begin position="322"/>
        <end position="363"/>
    </location>
</feature>
<dbReference type="InterPro" id="IPR023041">
    <property type="entry name" value="Glucose_rcpt_Git3-like_N"/>
</dbReference>
<feature type="transmembrane region" description="Helical" evidence="6">
    <location>
        <begin position="164"/>
        <end position="182"/>
    </location>
</feature>
<protein>
    <recommendedName>
        <fullName evidence="11">G-protein coupled receptors family 1 profile domain-containing protein</fullName>
    </recommendedName>
</protein>
<evidence type="ECO:0000256" key="3">
    <source>
        <dbReference type="ARBA" id="ARBA00022989"/>
    </source>
</evidence>
<evidence type="ECO:0000256" key="5">
    <source>
        <dbReference type="SAM" id="MobiDB-lite"/>
    </source>
</evidence>
<gene>
    <name evidence="9" type="ORF">CAAN4_G07294</name>
</gene>
<dbReference type="Pfam" id="PF11970">
    <property type="entry name" value="GPR_Gpa2_C"/>
    <property type="match status" value="1"/>
</dbReference>
<evidence type="ECO:0000256" key="1">
    <source>
        <dbReference type="ARBA" id="ARBA00004141"/>
    </source>
</evidence>
<feature type="region of interest" description="Disordered" evidence="5">
    <location>
        <begin position="538"/>
        <end position="588"/>
    </location>
</feature>
<accession>A0ABP0EJJ5</accession>
<comment type="subcellular location">
    <subcellularLocation>
        <location evidence="1">Membrane</location>
        <topology evidence="1">Multi-pass membrane protein</topology>
    </subcellularLocation>
</comment>
<keyword evidence="2 6" id="KW-0812">Transmembrane</keyword>
<dbReference type="Pfam" id="PF11710">
    <property type="entry name" value="Git3"/>
    <property type="match status" value="1"/>
</dbReference>
<feature type="compositionally biased region" description="Polar residues" evidence="5">
    <location>
        <begin position="650"/>
        <end position="677"/>
    </location>
</feature>
<feature type="transmembrane region" description="Helical" evidence="6">
    <location>
        <begin position="202"/>
        <end position="228"/>
    </location>
</feature>
<evidence type="ECO:0000313" key="9">
    <source>
        <dbReference type="EMBL" id="CAK7917183.1"/>
    </source>
</evidence>
<feature type="transmembrane region" description="Helical" evidence="6">
    <location>
        <begin position="116"/>
        <end position="143"/>
    </location>
</feature>
<evidence type="ECO:0000256" key="4">
    <source>
        <dbReference type="ARBA" id="ARBA00023136"/>
    </source>
</evidence>
<dbReference type="InterPro" id="IPR022596">
    <property type="entry name" value="GPR1/2/3_C"/>
</dbReference>
<reference evidence="9 10" key="1">
    <citation type="submission" date="2024-01" db="EMBL/GenBank/DDBJ databases">
        <authorList>
            <consortium name="Genoscope - CEA"/>
            <person name="William W."/>
        </authorList>
    </citation>
    <scope>NUCLEOTIDE SEQUENCE [LARGE SCALE GENOMIC DNA]</scope>
    <source>
        <strain evidence="9 10">29B2s-10</strain>
    </source>
</reference>
<name>A0ABP0EJJ5_9ASCO</name>
<dbReference type="PANTHER" id="PTHR23112">
    <property type="entry name" value="G PROTEIN-COUPLED RECEPTOR 157-RELATED"/>
    <property type="match status" value="1"/>
</dbReference>
<feature type="domain" description="Glucose receptor Git3-like N-terminal" evidence="7">
    <location>
        <begin position="38"/>
        <end position="236"/>
    </location>
</feature>
<keyword evidence="4 6" id="KW-0472">Membrane</keyword>
<evidence type="ECO:0000259" key="8">
    <source>
        <dbReference type="Pfam" id="PF11970"/>
    </source>
</evidence>
<keyword evidence="10" id="KW-1185">Reference proteome</keyword>
<evidence type="ECO:0008006" key="11">
    <source>
        <dbReference type="Google" id="ProtNLM"/>
    </source>
</evidence>
<evidence type="ECO:0000259" key="7">
    <source>
        <dbReference type="Pfam" id="PF11710"/>
    </source>
</evidence>